<dbReference type="PANTHER" id="PTHR21678:SF0">
    <property type="entry name" value="C3H1-TYPE DOMAIN-CONTAINING PROTEIN"/>
    <property type="match status" value="1"/>
</dbReference>
<dbReference type="InterPro" id="IPR039884">
    <property type="entry name" value="R3HC1/R3HCL"/>
</dbReference>
<dbReference type="Proteomes" id="UP001153076">
    <property type="component" value="Unassembled WGS sequence"/>
</dbReference>
<dbReference type="OrthoDB" id="5418203at2759"/>
<organism evidence="2 3">
    <name type="scientific">Carnegiea gigantea</name>
    <dbReference type="NCBI Taxonomy" id="171969"/>
    <lineage>
        <taxon>Eukaryota</taxon>
        <taxon>Viridiplantae</taxon>
        <taxon>Streptophyta</taxon>
        <taxon>Embryophyta</taxon>
        <taxon>Tracheophyta</taxon>
        <taxon>Spermatophyta</taxon>
        <taxon>Magnoliopsida</taxon>
        <taxon>eudicotyledons</taxon>
        <taxon>Gunneridae</taxon>
        <taxon>Pentapetalae</taxon>
        <taxon>Caryophyllales</taxon>
        <taxon>Cactineae</taxon>
        <taxon>Cactaceae</taxon>
        <taxon>Cactoideae</taxon>
        <taxon>Echinocereeae</taxon>
        <taxon>Carnegiea</taxon>
    </lineage>
</organism>
<feature type="compositionally biased region" description="Basic and acidic residues" evidence="1">
    <location>
        <begin position="354"/>
        <end position="366"/>
    </location>
</feature>
<feature type="compositionally biased region" description="Polar residues" evidence="1">
    <location>
        <begin position="116"/>
        <end position="133"/>
    </location>
</feature>
<feature type="region of interest" description="Disordered" evidence="1">
    <location>
        <begin position="296"/>
        <end position="315"/>
    </location>
</feature>
<gene>
    <name evidence="2" type="ORF">Cgig2_015917</name>
</gene>
<protein>
    <submittedName>
        <fullName evidence="2">Uncharacterized protein</fullName>
    </submittedName>
</protein>
<evidence type="ECO:0000313" key="2">
    <source>
        <dbReference type="EMBL" id="KAJ8446146.1"/>
    </source>
</evidence>
<keyword evidence="3" id="KW-1185">Reference proteome</keyword>
<feature type="region of interest" description="Disordered" evidence="1">
    <location>
        <begin position="331"/>
        <end position="366"/>
    </location>
</feature>
<comment type="caution">
    <text evidence="2">The sequence shown here is derived from an EMBL/GenBank/DDBJ whole genome shotgun (WGS) entry which is preliminary data.</text>
</comment>
<dbReference type="EMBL" id="JAKOGI010000058">
    <property type="protein sequence ID" value="KAJ8446146.1"/>
    <property type="molecule type" value="Genomic_DNA"/>
</dbReference>
<dbReference type="PANTHER" id="PTHR21678">
    <property type="entry name" value="GROWTH INHIBITION AND DIFFERENTIATION RELATED PROTEIN 88"/>
    <property type="match status" value="1"/>
</dbReference>
<dbReference type="Gene3D" id="3.30.70.330">
    <property type="match status" value="1"/>
</dbReference>
<evidence type="ECO:0000256" key="1">
    <source>
        <dbReference type="SAM" id="MobiDB-lite"/>
    </source>
</evidence>
<name>A0A9Q1QLP2_9CARY</name>
<feature type="region of interest" description="Disordered" evidence="1">
    <location>
        <begin position="80"/>
        <end position="205"/>
    </location>
</feature>
<reference evidence="2" key="1">
    <citation type="submission" date="2022-04" db="EMBL/GenBank/DDBJ databases">
        <title>Carnegiea gigantea Genome sequencing and assembly v2.</title>
        <authorList>
            <person name="Copetti D."/>
            <person name="Sanderson M.J."/>
            <person name="Burquez A."/>
            <person name="Wojciechowski M.F."/>
        </authorList>
    </citation>
    <scope>NUCLEOTIDE SEQUENCE</scope>
    <source>
        <strain evidence="2">SGP5-SGP5p</strain>
        <tissue evidence="2">Aerial part</tissue>
    </source>
</reference>
<sequence length="366" mass="40550">MGGEEAKNWSEKVEDLLDLGDTDAAVSLLENLISDLQTLNSPDCQPQLASALFELAKLYSSKGLSLKSDDARSRASAINLRSFHSLSPPPPDNDSTKQESRVSSSGFAEDELADDGNSQRCRSSSNDNVACKNSSDDDWEAIADRAPDELLSPQSLPEVSKLSLKDSEVQVPKRRGRGTFTYKKQGLYSDQQTDESVSYDSPDEVVHDNPEKVPEGRNLYGTHHVLVLDGFLPSTTTTDLERLFEDFKDRGFSIRWINDTLALAVFRNPSIAVEACNSLKCPFSVRVLEEDDPIVSSISSKDLDPPRQRPKTSARTAQRLIAQELGVKMPSTFGSGELRKQEDARKNRIITRQNLRDDAWGPDDTK</sequence>
<evidence type="ECO:0000313" key="3">
    <source>
        <dbReference type="Proteomes" id="UP001153076"/>
    </source>
</evidence>
<dbReference type="AlphaFoldDB" id="A0A9Q1QLP2"/>
<proteinExistence type="predicted"/>
<feature type="compositionally biased region" description="Polar residues" evidence="1">
    <location>
        <begin position="188"/>
        <end position="199"/>
    </location>
</feature>
<accession>A0A9Q1QLP2</accession>
<feature type="compositionally biased region" description="Basic and acidic residues" evidence="1">
    <location>
        <begin position="337"/>
        <end position="346"/>
    </location>
</feature>
<dbReference type="InterPro" id="IPR012677">
    <property type="entry name" value="Nucleotide-bd_a/b_plait_sf"/>
</dbReference>